<dbReference type="AlphaFoldDB" id="A0A3S4IYX2"/>
<sequence length="36" mass="4166">MLNSNMSELRIELENAIKISVFMIIVSINPNKSFLR</sequence>
<dbReference type="EMBL" id="LR134142">
    <property type="protein sequence ID" value="VEA08854.1"/>
    <property type="molecule type" value="Genomic_DNA"/>
</dbReference>
<evidence type="ECO:0000313" key="1">
    <source>
        <dbReference type="EMBL" id="VEA08854.1"/>
    </source>
</evidence>
<proteinExistence type="predicted"/>
<protein>
    <submittedName>
        <fullName evidence="1">Uncharacterized protein</fullName>
    </submittedName>
</protein>
<organism evidence="1 2">
    <name type="scientific">Salmonella enterica subsp. enterica serovar Sanjuan</name>
    <dbReference type="NCBI Taxonomy" id="1160765"/>
    <lineage>
        <taxon>Bacteria</taxon>
        <taxon>Pseudomonadati</taxon>
        <taxon>Pseudomonadota</taxon>
        <taxon>Gammaproteobacteria</taxon>
        <taxon>Enterobacterales</taxon>
        <taxon>Enterobacteriaceae</taxon>
        <taxon>Salmonella</taxon>
    </lineage>
</organism>
<name>A0A3S4IYX2_SALET</name>
<reference evidence="1 2" key="1">
    <citation type="submission" date="2018-12" db="EMBL/GenBank/DDBJ databases">
        <authorList>
            <consortium name="Pathogen Informatics"/>
        </authorList>
    </citation>
    <scope>NUCLEOTIDE SEQUENCE [LARGE SCALE GENOMIC DNA]</scope>
    <source>
        <strain evidence="1 2">NCTC7406</strain>
    </source>
</reference>
<gene>
    <name evidence="1" type="ORF">NCTC7406_04069</name>
</gene>
<dbReference type="Proteomes" id="UP000276345">
    <property type="component" value="Chromosome"/>
</dbReference>
<accession>A0A3S4IYX2</accession>
<evidence type="ECO:0000313" key="2">
    <source>
        <dbReference type="Proteomes" id="UP000276345"/>
    </source>
</evidence>